<evidence type="ECO:0000313" key="1">
    <source>
        <dbReference type="EMBL" id="JAH88295.1"/>
    </source>
</evidence>
<reference evidence="1" key="2">
    <citation type="journal article" date="2015" name="Fish Shellfish Immunol.">
        <title>Early steps in the European eel (Anguilla anguilla)-Vibrio vulnificus interaction in the gills: Role of the RtxA13 toxin.</title>
        <authorList>
            <person name="Callol A."/>
            <person name="Pajuelo D."/>
            <person name="Ebbesson L."/>
            <person name="Teles M."/>
            <person name="MacKenzie S."/>
            <person name="Amaro C."/>
        </authorList>
    </citation>
    <scope>NUCLEOTIDE SEQUENCE</scope>
</reference>
<organism evidence="1">
    <name type="scientific">Anguilla anguilla</name>
    <name type="common">European freshwater eel</name>
    <name type="synonym">Muraena anguilla</name>
    <dbReference type="NCBI Taxonomy" id="7936"/>
    <lineage>
        <taxon>Eukaryota</taxon>
        <taxon>Metazoa</taxon>
        <taxon>Chordata</taxon>
        <taxon>Craniata</taxon>
        <taxon>Vertebrata</taxon>
        <taxon>Euteleostomi</taxon>
        <taxon>Actinopterygii</taxon>
        <taxon>Neopterygii</taxon>
        <taxon>Teleostei</taxon>
        <taxon>Anguilliformes</taxon>
        <taxon>Anguillidae</taxon>
        <taxon>Anguilla</taxon>
    </lineage>
</organism>
<dbReference type="EMBL" id="GBXM01020282">
    <property type="protein sequence ID" value="JAH88295.1"/>
    <property type="molecule type" value="Transcribed_RNA"/>
</dbReference>
<accession>A0A0E9WFG9</accession>
<sequence length="24" mass="3050">MYRRIENLRVKNCTIFTQKTFCRK</sequence>
<dbReference type="AlphaFoldDB" id="A0A0E9WFG9"/>
<protein>
    <submittedName>
        <fullName evidence="1">Uncharacterized protein</fullName>
    </submittedName>
</protein>
<reference evidence="1" key="1">
    <citation type="submission" date="2014-11" db="EMBL/GenBank/DDBJ databases">
        <authorList>
            <person name="Amaro Gonzalez C."/>
        </authorList>
    </citation>
    <scope>NUCLEOTIDE SEQUENCE</scope>
</reference>
<name>A0A0E9WFG9_ANGAN</name>
<proteinExistence type="predicted"/>